<dbReference type="STRING" id="68170.GCA_000974445_09249"/>
<dbReference type="AlphaFoldDB" id="A0A0F0GEU1"/>
<feature type="binding site" evidence="3">
    <location>
        <position position="262"/>
    </location>
    <ligand>
        <name>Mg(2+)</name>
        <dbReference type="ChEBI" id="CHEBI:18420"/>
        <label>1</label>
    </ligand>
</feature>
<dbReference type="OrthoDB" id="4871367at2"/>
<evidence type="ECO:0000313" key="5">
    <source>
        <dbReference type="Proteomes" id="UP000033393"/>
    </source>
</evidence>
<dbReference type="GO" id="GO:0046872">
    <property type="term" value="F:metal ion binding"/>
    <property type="evidence" value="ECO:0007669"/>
    <property type="project" value="UniProtKB-KW"/>
</dbReference>
<proteinExistence type="inferred from homology"/>
<evidence type="ECO:0000313" key="4">
    <source>
        <dbReference type="EMBL" id="KJK42079.1"/>
    </source>
</evidence>
<dbReference type="PANTHER" id="PTHR16222">
    <property type="entry name" value="ADP-RIBOSYLGLYCOHYDROLASE"/>
    <property type="match status" value="1"/>
</dbReference>
<protein>
    <submittedName>
        <fullName evidence="4">Crystallin J1</fullName>
    </submittedName>
</protein>
<dbReference type="InterPro" id="IPR050792">
    <property type="entry name" value="ADP-ribosylglycohydrolase"/>
</dbReference>
<evidence type="ECO:0000256" key="1">
    <source>
        <dbReference type="ARBA" id="ARBA00010702"/>
    </source>
</evidence>
<evidence type="ECO:0000256" key="2">
    <source>
        <dbReference type="ARBA" id="ARBA00022801"/>
    </source>
</evidence>
<dbReference type="InterPro" id="IPR036705">
    <property type="entry name" value="Ribosyl_crysJ1_sf"/>
</dbReference>
<comment type="cofactor">
    <cofactor evidence="3">
        <name>Mg(2+)</name>
        <dbReference type="ChEBI" id="CHEBI:18420"/>
    </cofactor>
    <text evidence="3">Binds 2 magnesium ions per subunit.</text>
</comment>
<keyword evidence="5" id="KW-1185">Reference proteome</keyword>
<feature type="binding site" evidence="3">
    <location>
        <position position="46"/>
    </location>
    <ligand>
        <name>Mg(2+)</name>
        <dbReference type="ChEBI" id="CHEBI:18420"/>
        <label>1</label>
    </ligand>
</feature>
<comment type="caution">
    <text evidence="4">The sequence shown here is derived from an EMBL/GenBank/DDBJ whole genome shotgun (WGS) entry which is preliminary data.</text>
</comment>
<comment type="similarity">
    <text evidence="1">Belongs to the ADP-ribosylglycohydrolase family.</text>
</comment>
<dbReference type="PATRIC" id="fig|68170.10.peg.464"/>
<feature type="binding site" evidence="3">
    <location>
        <position position="47"/>
    </location>
    <ligand>
        <name>Mg(2+)</name>
        <dbReference type="ChEBI" id="CHEBI:18420"/>
        <label>1</label>
    </ligand>
</feature>
<dbReference type="InterPro" id="IPR005502">
    <property type="entry name" value="Ribosyl_crysJ1"/>
</dbReference>
<dbReference type="Gene3D" id="1.10.4080.10">
    <property type="entry name" value="ADP-ribosylation/Crystallin J1"/>
    <property type="match status" value="1"/>
</dbReference>
<name>A0A0F0GEU1_LENAE</name>
<dbReference type="GO" id="GO:0016787">
    <property type="term" value="F:hydrolase activity"/>
    <property type="evidence" value="ECO:0007669"/>
    <property type="project" value="UniProtKB-KW"/>
</dbReference>
<organism evidence="4 5">
    <name type="scientific">Lentzea aerocolonigenes</name>
    <name type="common">Lechevalieria aerocolonigenes</name>
    <name type="synonym">Saccharothrix aerocolonigenes</name>
    <dbReference type="NCBI Taxonomy" id="68170"/>
    <lineage>
        <taxon>Bacteria</taxon>
        <taxon>Bacillati</taxon>
        <taxon>Actinomycetota</taxon>
        <taxon>Actinomycetes</taxon>
        <taxon>Pseudonocardiales</taxon>
        <taxon>Pseudonocardiaceae</taxon>
        <taxon>Lentzea</taxon>
    </lineage>
</organism>
<dbReference type="SUPFAM" id="SSF101478">
    <property type="entry name" value="ADP-ribosylglycohydrolase"/>
    <property type="match status" value="1"/>
</dbReference>
<keyword evidence="2" id="KW-0378">Hydrolase</keyword>
<dbReference type="RefSeq" id="WP_045316783.1">
    <property type="nucleotide sequence ID" value="NZ_JYJG01000372.1"/>
</dbReference>
<sequence length="302" mass="31762">MSLLGSLLGGAVGDALGAPIEFSSIDVIRRAHGSSGVVDLPVLEITDDTQMTLFTLEGLVLARQFGVDPVLAVRAAYGRWLHTQGGPLVASDGWLMAEQRLHSRRAPGHTCISALKHNEKNNSKGCGGVMRAAPVAVWSSDVREVFSLAAETARITHHHPSGYLSAGVLAVIVQELLRGADLLSAVAVSRAELVRWDGHEEQTTLLDKVVSLGPLTPEEIESSLGGGWVGEEALAIGLHAALVGADFPSALRLAVNHSGDSDSTGSICGNILGARDGVSVIPSSWLSVLELRDVIERLALSW</sequence>
<evidence type="ECO:0000256" key="3">
    <source>
        <dbReference type="PIRSR" id="PIRSR605502-1"/>
    </source>
</evidence>
<accession>A0A0F0GEU1</accession>
<dbReference type="EMBL" id="JYJG01000372">
    <property type="protein sequence ID" value="KJK42079.1"/>
    <property type="molecule type" value="Genomic_DNA"/>
</dbReference>
<gene>
    <name evidence="4" type="ORF">UK23_38815</name>
</gene>
<keyword evidence="3" id="KW-0479">Metal-binding</keyword>
<dbReference type="PANTHER" id="PTHR16222:SF24">
    <property type="entry name" value="ADP-RIBOSYLHYDROLASE ARH3"/>
    <property type="match status" value="1"/>
</dbReference>
<feature type="binding site" evidence="3">
    <location>
        <position position="260"/>
    </location>
    <ligand>
        <name>Mg(2+)</name>
        <dbReference type="ChEBI" id="CHEBI:18420"/>
        <label>1</label>
    </ligand>
</feature>
<feature type="binding site" evidence="3">
    <location>
        <position position="263"/>
    </location>
    <ligand>
        <name>Mg(2+)</name>
        <dbReference type="ChEBI" id="CHEBI:18420"/>
        <label>1</label>
    </ligand>
</feature>
<keyword evidence="3" id="KW-0460">Magnesium</keyword>
<feature type="binding site" evidence="3">
    <location>
        <position position="48"/>
    </location>
    <ligand>
        <name>Mg(2+)</name>
        <dbReference type="ChEBI" id="CHEBI:18420"/>
        <label>1</label>
    </ligand>
</feature>
<reference evidence="4 5" key="1">
    <citation type="submission" date="2015-02" db="EMBL/GenBank/DDBJ databases">
        <authorList>
            <person name="Ju K.-S."/>
            <person name="Doroghazi J.R."/>
            <person name="Metcalf W."/>
        </authorList>
    </citation>
    <scope>NUCLEOTIDE SEQUENCE [LARGE SCALE GENOMIC DNA]</scope>
    <source>
        <strain evidence="4 5">NRRL B-16140</strain>
    </source>
</reference>
<dbReference type="Pfam" id="PF03747">
    <property type="entry name" value="ADP_ribosyl_GH"/>
    <property type="match status" value="1"/>
</dbReference>
<dbReference type="Proteomes" id="UP000033393">
    <property type="component" value="Unassembled WGS sequence"/>
</dbReference>